<dbReference type="PROSITE" id="PS00198">
    <property type="entry name" value="4FE4S_FER_1"/>
    <property type="match status" value="1"/>
</dbReference>
<dbReference type="Proteomes" id="UP001652409">
    <property type="component" value="Unassembled WGS sequence"/>
</dbReference>
<evidence type="ECO:0000256" key="5">
    <source>
        <dbReference type="ARBA" id="ARBA00022982"/>
    </source>
</evidence>
<keyword evidence="7" id="KW-0411">Iron-sulfur</keyword>
<protein>
    <submittedName>
        <fullName evidence="9">4Fe-4S dicluster domain-containing protein</fullName>
    </submittedName>
</protein>
<dbReference type="PIRSF" id="PIRSF036408">
    <property type="entry name" value="PduS_prd"/>
    <property type="match status" value="1"/>
</dbReference>
<dbReference type="SUPFAM" id="SSF142984">
    <property type="entry name" value="Nqo1 middle domain-like"/>
    <property type="match status" value="1"/>
</dbReference>
<evidence type="ECO:0000259" key="8">
    <source>
        <dbReference type="PROSITE" id="PS51379"/>
    </source>
</evidence>
<feature type="domain" description="4Fe-4S ferredoxin-type" evidence="8">
    <location>
        <begin position="290"/>
        <end position="319"/>
    </location>
</feature>
<dbReference type="Gene3D" id="3.10.20.600">
    <property type="match status" value="1"/>
</dbReference>
<dbReference type="InterPro" id="IPR010208">
    <property type="entry name" value="Ion_transpt_RnfC/RsxC"/>
</dbReference>
<keyword evidence="10" id="KW-1185">Reference proteome</keyword>
<dbReference type="Pfam" id="PF13375">
    <property type="entry name" value="RnfC_N"/>
    <property type="match status" value="1"/>
</dbReference>
<keyword evidence="5" id="KW-0249">Electron transport</keyword>
<keyword evidence="6" id="KW-0408">Iron</keyword>
<evidence type="ECO:0000256" key="7">
    <source>
        <dbReference type="ARBA" id="ARBA00023014"/>
    </source>
</evidence>
<dbReference type="Pfam" id="PF13534">
    <property type="entry name" value="Fer4_17"/>
    <property type="match status" value="1"/>
</dbReference>
<keyword evidence="1" id="KW-0813">Transport</keyword>
<dbReference type="InterPro" id="IPR017900">
    <property type="entry name" value="4Fe4S_Fe_S_CS"/>
</dbReference>
<evidence type="ECO:0000313" key="10">
    <source>
        <dbReference type="Proteomes" id="UP001652409"/>
    </source>
</evidence>
<dbReference type="PROSITE" id="PS51379">
    <property type="entry name" value="4FE4S_FER_2"/>
    <property type="match status" value="1"/>
</dbReference>
<dbReference type="InterPro" id="IPR019554">
    <property type="entry name" value="Soluble_ligand-bd"/>
</dbReference>
<organism evidence="9 10">
    <name type="scientific">Blautia ammoniilytica</name>
    <dbReference type="NCBI Taxonomy" id="2981782"/>
    <lineage>
        <taxon>Bacteria</taxon>
        <taxon>Bacillati</taxon>
        <taxon>Bacillota</taxon>
        <taxon>Clostridia</taxon>
        <taxon>Lachnospirales</taxon>
        <taxon>Lachnospiraceae</taxon>
        <taxon>Blautia</taxon>
    </lineage>
</organism>
<dbReference type="InterPro" id="IPR017896">
    <property type="entry name" value="4Fe4S_Fe-S-bd"/>
</dbReference>
<reference evidence="9 10" key="1">
    <citation type="journal article" date="2021" name="ISME Commun">
        <title>Automated analysis of genomic sequences facilitates high-throughput and comprehensive description of bacteria.</title>
        <authorList>
            <person name="Hitch T.C.A."/>
        </authorList>
    </citation>
    <scope>NUCLEOTIDE SEQUENCE [LARGE SCALE GENOMIC DNA]</scope>
    <source>
        <strain evidence="9 10">Sanger_23</strain>
    </source>
</reference>
<evidence type="ECO:0000256" key="2">
    <source>
        <dbReference type="ARBA" id="ARBA00022485"/>
    </source>
</evidence>
<dbReference type="Pfam" id="PF10531">
    <property type="entry name" value="SLBB"/>
    <property type="match status" value="1"/>
</dbReference>
<dbReference type="InterPro" id="IPR011538">
    <property type="entry name" value="Nuo51_FMN-bd"/>
</dbReference>
<evidence type="ECO:0000256" key="4">
    <source>
        <dbReference type="ARBA" id="ARBA00022737"/>
    </source>
</evidence>
<gene>
    <name evidence="9" type="ORF">OCV61_00280</name>
</gene>
<keyword evidence="3" id="KW-0479">Metal-binding</keyword>
<proteinExistence type="predicted"/>
<dbReference type="SUPFAM" id="SSF46548">
    <property type="entry name" value="alpha-helical ferredoxin"/>
    <property type="match status" value="1"/>
</dbReference>
<dbReference type="InterPro" id="IPR017054">
    <property type="entry name" value="PduS"/>
</dbReference>
<name>A0ABT2TNN9_9FIRM</name>
<dbReference type="PANTHER" id="PTHR43034">
    <property type="entry name" value="ION-TRANSLOCATING OXIDOREDUCTASE COMPLEX SUBUNIT C"/>
    <property type="match status" value="1"/>
</dbReference>
<dbReference type="Gene3D" id="3.40.50.11540">
    <property type="entry name" value="NADH-ubiquinone oxidoreductase 51kDa subunit"/>
    <property type="match status" value="1"/>
</dbReference>
<dbReference type="EMBL" id="JAOQJL010000001">
    <property type="protein sequence ID" value="MCU6763848.1"/>
    <property type="molecule type" value="Genomic_DNA"/>
</dbReference>
<evidence type="ECO:0000313" key="9">
    <source>
        <dbReference type="EMBL" id="MCU6763848.1"/>
    </source>
</evidence>
<dbReference type="Pfam" id="PF01512">
    <property type="entry name" value="Complex1_51K"/>
    <property type="match status" value="1"/>
</dbReference>
<evidence type="ECO:0000256" key="1">
    <source>
        <dbReference type="ARBA" id="ARBA00022448"/>
    </source>
</evidence>
<dbReference type="InterPro" id="IPR037225">
    <property type="entry name" value="Nuo51_FMN-bd_sf"/>
</dbReference>
<evidence type="ECO:0000256" key="3">
    <source>
        <dbReference type="ARBA" id="ARBA00022723"/>
    </source>
</evidence>
<dbReference type="InterPro" id="IPR026902">
    <property type="entry name" value="RnfC_N"/>
</dbReference>
<sequence length="442" mass="48337">MEIKELQKIIQENGVVGAGGAGFPTYMKLTDKADTILMNCAECEPLLKLHRQLLEKHAYEIMKTFHMVAETVGASEAIIGIKRSYTQTVNALKQHIEEFPGMRIHLLDEVYPMGDEVVLIYEATGRVVRPGGLPIEQGVAVFNVETLYNVYRAVESGKPVTDKYVSVVAEVNKPVTVRVPLGCTLEEVVEQAGGITVKDPVYFVGGPMMGRIGQPSDPVTKTTNAILILPKDHLIVQKKQRTSSIDLKRAASICCQCNTCTDLCPRNNLGHPIDPARFMRAASNHDFQDLNPYINASFCSSCGVCEMYACPQSLAPRTLLADMKGGLRNAGIRPPQGVQPVPVKESREYRKVPEERLMARLGLTRYDKNAPLDETLVPVPKVRILLSQHIGAPAQAIVKAGDQVERGQMIGAPANGLSVGIHASITGKVTEVTDRYIVIAKM</sequence>
<dbReference type="PANTHER" id="PTHR43034:SF2">
    <property type="entry name" value="ION-TRANSLOCATING OXIDOREDUCTASE COMPLEX SUBUNIT C"/>
    <property type="match status" value="1"/>
</dbReference>
<keyword evidence="4" id="KW-0677">Repeat</keyword>
<evidence type="ECO:0000256" key="6">
    <source>
        <dbReference type="ARBA" id="ARBA00023004"/>
    </source>
</evidence>
<dbReference type="SUPFAM" id="SSF142019">
    <property type="entry name" value="Nqo1 FMN-binding domain-like"/>
    <property type="match status" value="1"/>
</dbReference>
<keyword evidence="2" id="KW-0004">4Fe-4S</keyword>
<comment type="caution">
    <text evidence="9">The sequence shown here is derived from an EMBL/GenBank/DDBJ whole genome shotgun (WGS) entry which is preliminary data.</text>
</comment>
<dbReference type="RefSeq" id="WP_158420043.1">
    <property type="nucleotide sequence ID" value="NZ_JAOQJL010000001.1"/>
</dbReference>
<accession>A0ABT2TNN9</accession>